<keyword evidence="3" id="KW-1185">Reference proteome</keyword>
<feature type="domain" description="Core" evidence="1">
    <location>
        <begin position="8"/>
        <end position="116"/>
    </location>
</feature>
<gene>
    <name evidence="2" type="ORF">LrDSM24759_13920</name>
</gene>
<evidence type="ECO:0000259" key="1">
    <source>
        <dbReference type="Pfam" id="PF01521"/>
    </source>
</evidence>
<name>A0A2Z6T9Y1_9LACO</name>
<dbReference type="InterPro" id="IPR000361">
    <property type="entry name" value="ATAP_core_dom"/>
</dbReference>
<proteinExistence type="predicted"/>
<dbReference type="Gene3D" id="2.60.300.12">
    <property type="entry name" value="HesB-like domain"/>
    <property type="match status" value="1"/>
</dbReference>
<reference evidence="3" key="1">
    <citation type="submission" date="2018-03" db="EMBL/GenBank/DDBJ databases">
        <title>New taxa in the Lactobacillus gasseri group.</title>
        <authorList>
            <person name="Tanizawa Y."/>
            <person name="Tohno M."/>
            <person name="Endo A."/>
            <person name="Arita M."/>
        </authorList>
    </citation>
    <scope>NUCLEOTIDE SEQUENCE [LARGE SCALE GENOMIC DNA]</scope>
    <source>
        <strain evidence="3">DSM 24759</strain>
    </source>
</reference>
<dbReference type="AlphaFoldDB" id="A0A2Z6T9Y1"/>
<dbReference type="Proteomes" id="UP000257317">
    <property type="component" value="Unassembled WGS sequence"/>
</dbReference>
<protein>
    <recommendedName>
        <fullName evidence="1">Core domain-containing protein</fullName>
    </recommendedName>
</protein>
<comment type="caution">
    <text evidence="2">The sequence shown here is derived from an EMBL/GenBank/DDBJ whole genome shotgun (WGS) entry which is preliminary data.</text>
</comment>
<evidence type="ECO:0000313" key="3">
    <source>
        <dbReference type="Proteomes" id="UP000257317"/>
    </source>
</evidence>
<evidence type="ECO:0000313" key="2">
    <source>
        <dbReference type="EMBL" id="GBG05478.1"/>
    </source>
</evidence>
<dbReference type="InterPro" id="IPR035903">
    <property type="entry name" value="HesB-like_dom_sf"/>
</dbReference>
<dbReference type="EMBL" id="BFBY01000015">
    <property type="protein sequence ID" value="GBG05478.1"/>
    <property type="molecule type" value="Genomic_DNA"/>
</dbReference>
<dbReference type="RefSeq" id="WP_117118806.1">
    <property type="nucleotide sequence ID" value="NZ_BFBY01000015.1"/>
</dbReference>
<dbReference type="OrthoDB" id="2187371at2"/>
<dbReference type="SUPFAM" id="SSF89360">
    <property type="entry name" value="HesB-like domain"/>
    <property type="match status" value="1"/>
</dbReference>
<organism evidence="2 3">
    <name type="scientific">Lactobacillus rodentium</name>
    <dbReference type="NCBI Taxonomy" id="947835"/>
    <lineage>
        <taxon>Bacteria</taxon>
        <taxon>Bacillati</taxon>
        <taxon>Bacillota</taxon>
        <taxon>Bacilli</taxon>
        <taxon>Lactobacillales</taxon>
        <taxon>Lactobacillaceae</taxon>
        <taxon>Lactobacillus</taxon>
    </lineage>
</organism>
<dbReference type="Pfam" id="PF01521">
    <property type="entry name" value="Fe-S_biosyn"/>
    <property type="match status" value="1"/>
</dbReference>
<accession>A0A2Z6T9Y1</accession>
<sequence>MLDKNNVQLKIKEPAQKLIKSKIKPNSIVLLALNDGSNAYSKLGGTCTIGANFQLVVLTEKDPHYDVKIKNNMGLDLYTSNDELQFLENGLVLNARDAVMSLSSDEGIIDGAVTINTDSSQKLTKSEMKNLGGKIC</sequence>